<sequence>MMMTNEKFGIAYPKTLVVEDHCNTSGTGTLQSLKNLVSNFDLHPVLPTYWAHNPPSTSHSLQSLLSIHLELDDFNDTAIYVSSHGKVLTSAMTSTALELEHRLVSPSGWPGYVGSATCPGNIGLLEEAKRPWDPSCPRAGQRMESL</sequence>
<proteinExistence type="predicted"/>
<gene>
    <name evidence="1" type="ORF">L3X38_034323</name>
</gene>
<protein>
    <submittedName>
        <fullName evidence="1">Uncharacterized protein</fullName>
    </submittedName>
</protein>
<evidence type="ECO:0000313" key="1">
    <source>
        <dbReference type="EMBL" id="KAI5325249.1"/>
    </source>
</evidence>
<keyword evidence="2" id="KW-1185">Reference proteome</keyword>
<evidence type="ECO:0000313" key="2">
    <source>
        <dbReference type="Proteomes" id="UP001054821"/>
    </source>
</evidence>
<accession>A0AAD4VJ18</accession>
<dbReference type="EMBL" id="JAJFAZ020000006">
    <property type="protein sequence ID" value="KAI5325249.1"/>
    <property type="molecule type" value="Genomic_DNA"/>
</dbReference>
<dbReference type="AlphaFoldDB" id="A0AAD4VJ18"/>
<name>A0AAD4VJ18_PRUDU</name>
<comment type="caution">
    <text evidence="1">The sequence shown here is derived from an EMBL/GenBank/DDBJ whole genome shotgun (WGS) entry which is preliminary data.</text>
</comment>
<reference evidence="1 2" key="1">
    <citation type="journal article" date="2022" name="G3 (Bethesda)">
        <title>Whole-genome sequence and methylome profiling of the almond [Prunus dulcis (Mill.) D.A. Webb] cultivar 'Nonpareil'.</title>
        <authorList>
            <person name="D'Amico-Willman K.M."/>
            <person name="Ouma W.Z."/>
            <person name="Meulia T."/>
            <person name="Sideli G.M."/>
            <person name="Gradziel T.M."/>
            <person name="Fresnedo-Ramirez J."/>
        </authorList>
    </citation>
    <scope>NUCLEOTIDE SEQUENCE [LARGE SCALE GENOMIC DNA]</scope>
    <source>
        <strain evidence="1">Clone GOH B32 T37-40</strain>
    </source>
</reference>
<organism evidence="1 2">
    <name type="scientific">Prunus dulcis</name>
    <name type="common">Almond</name>
    <name type="synonym">Amygdalus dulcis</name>
    <dbReference type="NCBI Taxonomy" id="3755"/>
    <lineage>
        <taxon>Eukaryota</taxon>
        <taxon>Viridiplantae</taxon>
        <taxon>Streptophyta</taxon>
        <taxon>Embryophyta</taxon>
        <taxon>Tracheophyta</taxon>
        <taxon>Spermatophyta</taxon>
        <taxon>Magnoliopsida</taxon>
        <taxon>eudicotyledons</taxon>
        <taxon>Gunneridae</taxon>
        <taxon>Pentapetalae</taxon>
        <taxon>rosids</taxon>
        <taxon>fabids</taxon>
        <taxon>Rosales</taxon>
        <taxon>Rosaceae</taxon>
        <taxon>Amygdaloideae</taxon>
        <taxon>Amygdaleae</taxon>
        <taxon>Prunus</taxon>
    </lineage>
</organism>
<dbReference type="Proteomes" id="UP001054821">
    <property type="component" value="Chromosome 6"/>
</dbReference>